<dbReference type="SMART" id="SM00248">
    <property type="entry name" value="ANK"/>
    <property type="match status" value="8"/>
</dbReference>
<evidence type="ECO:0000256" key="3">
    <source>
        <dbReference type="ARBA" id="ARBA00022840"/>
    </source>
</evidence>
<dbReference type="PANTHER" id="PTHR24141">
    <property type="entry name" value="2-5A-DEPENDENT RIBONUCLEASE"/>
    <property type="match status" value="1"/>
</dbReference>
<dbReference type="Proteomes" id="UP001652624">
    <property type="component" value="Chromosome 9"/>
</dbReference>
<dbReference type="GO" id="GO:0004540">
    <property type="term" value="F:RNA nuclease activity"/>
    <property type="evidence" value="ECO:0007669"/>
    <property type="project" value="InterPro"/>
</dbReference>
<dbReference type="GO" id="GO:0045071">
    <property type="term" value="P:negative regulation of viral genome replication"/>
    <property type="evidence" value="ECO:0007669"/>
    <property type="project" value="TreeGrafter"/>
</dbReference>
<evidence type="ECO:0000256" key="1">
    <source>
        <dbReference type="ARBA" id="ARBA00022737"/>
    </source>
</evidence>
<keyword evidence="4 5" id="KW-0040">ANK repeat</keyword>
<dbReference type="InterPro" id="IPR038357">
    <property type="entry name" value="KEN_sf"/>
</dbReference>
<dbReference type="FunCoup" id="A0A1S2ZX27">
    <property type="interactions" value="426"/>
</dbReference>
<dbReference type="Pfam" id="PF00023">
    <property type="entry name" value="Ank"/>
    <property type="match status" value="2"/>
</dbReference>
<organism evidence="8 9">
    <name type="scientific">Erinaceus europaeus</name>
    <name type="common">Western European hedgehog</name>
    <dbReference type="NCBI Taxonomy" id="9365"/>
    <lineage>
        <taxon>Eukaryota</taxon>
        <taxon>Metazoa</taxon>
        <taxon>Chordata</taxon>
        <taxon>Craniata</taxon>
        <taxon>Vertebrata</taxon>
        <taxon>Euteleostomi</taxon>
        <taxon>Mammalia</taxon>
        <taxon>Eutheria</taxon>
        <taxon>Laurasiatheria</taxon>
        <taxon>Eulipotyphla</taxon>
        <taxon>Erinaceidae</taxon>
        <taxon>Erinaceinae</taxon>
        <taxon>Erinaceus</taxon>
    </lineage>
</organism>
<dbReference type="CTD" id="6041"/>
<dbReference type="Gene3D" id="1.20.1440.180">
    <property type="entry name" value="KEN domain"/>
    <property type="match status" value="1"/>
</dbReference>
<feature type="repeat" description="ANK" evidence="5">
    <location>
        <begin position="80"/>
        <end position="112"/>
    </location>
</feature>
<dbReference type="Gene3D" id="1.10.510.10">
    <property type="entry name" value="Transferase(Phosphotransferase) domain 1"/>
    <property type="match status" value="1"/>
</dbReference>
<evidence type="ECO:0000259" key="6">
    <source>
        <dbReference type="PROSITE" id="PS50011"/>
    </source>
</evidence>
<dbReference type="Pfam" id="PF06479">
    <property type="entry name" value="Ribonuc_2-5A"/>
    <property type="match status" value="1"/>
</dbReference>
<feature type="repeat" description="ANK" evidence="5">
    <location>
        <begin position="51"/>
        <end position="79"/>
    </location>
</feature>
<feature type="repeat" description="ANK" evidence="5">
    <location>
        <begin position="190"/>
        <end position="226"/>
    </location>
</feature>
<dbReference type="InParanoid" id="A0A1S2ZX27"/>
<dbReference type="InterPro" id="IPR036770">
    <property type="entry name" value="Ankyrin_rpt-contain_sf"/>
</dbReference>
<dbReference type="GO" id="GO:0005524">
    <property type="term" value="F:ATP binding"/>
    <property type="evidence" value="ECO:0007669"/>
    <property type="project" value="UniProtKB-KW"/>
</dbReference>
<dbReference type="FunFam" id="1.20.1440.180:FF:000003">
    <property type="entry name" value="Ribonuclease L"/>
    <property type="match status" value="1"/>
</dbReference>
<evidence type="ECO:0000313" key="9">
    <source>
        <dbReference type="RefSeq" id="XP_007525918.1"/>
    </source>
</evidence>
<name>A0A1S2ZX27_ERIEU</name>
<dbReference type="Gene3D" id="1.25.40.20">
    <property type="entry name" value="Ankyrin repeat-containing domain"/>
    <property type="match status" value="1"/>
</dbReference>
<keyword evidence="8" id="KW-1185">Reference proteome</keyword>
<reference evidence="9" key="1">
    <citation type="submission" date="2025-08" db="UniProtKB">
        <authorList>
            <consortium name="RefSeq"/>
        </authorList>
    </citation>
    <scope>IDENTIFICATION</scope>
</reference>
<evidence type="ECO:0000259" key="7">
    <source>
        <dbReference type="PROSITE" id="PS51392"/>
    </source>
</evidence>
<dbReference type="SMART" id="SM00220">
    <property type="entry name" value="S_TKc"/>
    <property type="match status" value="1"/>
</dbReference>
<dbReference type="PANTHER" id="PTHR24141:SF1">
    <property type="entry name" value="2-5A-DEPENDENT RIBONUCLEASE"/>
    <property type="match status" value="1"/>
</dbReference>
<dbReference type="PRINTS" id="PR01415">
    <property type="entry name" value="ANKYRIN"/>
</dbReference>
<evidence type="ECO:0000256" key="5">
    <source>
        <dbReference type="PROSITE-ProRule" id="PRU00023"/>
    </source>
</evidence>
<dbReference type="SMART" id="SM00580">
    <property type="entry name" value="PUG"/>
    <property type="match status" value="1"/>
</dbReference>
<dbReference type="Pfam" id="PF00069">
    <property type="entry name" value="Pkinase"/>
    <property type="match status" value="1"/>
</dbReference>
<sequence>METSSHQEGPTLEDHHRLLEAIRNEDIRLAKQLLDKGTDVNFQEGEGCWAPLHIAVQNCREDFVHLLLDHGAEPLLKKSNGATPFIIAGIMGDKKLLQLFHSLGADVNESDNHGFTALMEAALYGHVDALRFLCEMGADVNLRQKTGQEQERLKKGGATALMLAAEGGQEEVVKVLLKDMKAEVNVQDNRGRNALIYAFLHFDNTKVKAITRLLLQHGADVRVRDEKGKTPLILAVEKKHLGLVQMLLDQEHPEIDATDRDLNTALLLAVQHRLNDIAMLLCTKGASTDCGDLVMIARRTYNRPLVTFLRDNCGAKDDFHSPLREWESQSTRWGKALRHLHNIYRPMIGKLKIFIHKEYKIADTSEGGIYLGFYEDQEVAVKRFYEGSMQGSKEISCLQKSRKNSHLVKFYECETYGGCQYVCLALCERTLQEHLDSSRGEAVAHTQDEFAQNVFSSLFRAVDELHQCGYTHQDLQPQNILVDSKNAIYLADFDKSIEKAGEREVKEDLQALGQLVIYVTKKGDIPFEKLKAKSSDKIIQLASDEETQDLVRQLVNPEENVTGLLADLLGHPFFWSWEKRYRALGEVGNESDIKSQKSDSELLQLLKSETQGQLRSFDHWQEKIDHAIMQKQREFYEKLASKNGKSYRKQPYCKSVDGLLKFIRNIQQHIKEDRNKDIKSIIGEPARYFLEKFPDLFMYVYTKLRKTKYEKLLTFQTSLEV</sequence>
<dbReference type="GO" id="GO:0004672">
    <property type="term" value="F:protein kinase activity"/>
    <property type="evidence" value="ECO:0007669"/>
    <property type="project" value="InterPro"/>
</dbReference>
<proteinExistence type="predicted"/>
<dbReference type="RefSeq" id="XP_007525918.1">
    <property type="nucleotide sequence ID" value="XM_007525856.3"/>
</dbReference>
<evidence type="ECO:0000256" key="2">
    <source>
        <dbReference type="ARBA" id="ARBA00022741"/>
    </source>
</evidence>
<feature type="repeat" description="ANK" evidence="5">
    <location>
        <begin position="156"/>
        <end position="189"/>
    </location>
</feature>
<dbReference type="GO" id="GO:0006397">
    <property type="term" value="P:mRNA processing"/>
    <property type="evidence" value="ECO:0007669"/>
    <property type="project" value="InterPro"/>
</dbReference>
<dbReference type="SUPFAM" id="SSF48403">
    <property type="entry name" value="Ankyrin repeat"/>
    <property type="match status" value="1"/>
</dbReference>
<dbReference type="AlphaFoldDB" id="A0A1S2ZX27"/>
<dbReference type="GO" id="GO:0003723">
    <property type="term" value="F:RNA binding"/>
    <property type="evidence" value="ECO:0007669"/>
    <property type="project" value="TreeGrafter"/>
</dbReference>
<keyword evidence="3" id="KW-0067">ATP-binding</keyword>
<dbReference type="PROSITE" id="PS50297">
    <property type="entry name" value="ANK_REP_REGION"/>
    <property type="match status" value="3"/>
</dbReference>
<feature type="domain" description="Protein kinase" evidence="6">
    <location>
        <begin position="355"/>
        <end position="574"/>
    </location>
</feature>
<accession>A0A1S2ZX27</accession>
<keyword evidence="1" id="KW-0677">Repeat</keyword>
<dbReference type="GeneID" id="103116001"/>
<dbReference type="Pfam" id="PF12796">
    <property type="entry name" value="Ank_2"/>
    <property type="match status" value="2"/>
</dbReference>
<evidence type="ECO:0000256" key="4">
    <source>
        <dbReference type="ARBA" id="ARBA00023043"/>
    </source>
</evidence>
<protein>
    <submittedName>
        <fullName evidence="9">2-5A-dependent ribonuclease</fullName>
    </submittedName>
</protein>
<dbReference type="PROSITE" id="PS51392">
    <property type="entry name" value="KEN"/>
    <property type="match status" value="1"/>
</dbReference>
<dbReference type="GO" id="GO:0051607">
    <property type="term" value="P:defense response to virus"/>
    <property type="evidence" value="ECO:0007669"/>
    <property type="project" value="TreeGrafter"/>
</dbReference>
<feature type="repeat" description="ANK" evidence="5">
    <location>
        <begin position="113"/>
        <end position="145"/>
    </location>
</feature>
<dbReference type="InterPro" id="IPR002110">
    <property type="entry name" value="Ankyrin_rpt"/>
</dbReference>
<dbReference type="PROSITE" id="PS50011">
    <property type="entry name" value="PROTEIN_KINASE_DOM"/>
    <property type="match status" value="1"/>
</dbReference>
<keyword evidence="2" id="KW-0547">Nucleotide-binding</keyword>
<dbReference type="OrthoDB" id="194358at2759"/>
<dbReference type="eggNOG" id="KOG4177">
    <property type="taxonomic scope" value="Eukaryota"/>
</dbReference>
<feature type="domain" description="KEN" evidence="7">
    <location>
        <begin position="577"/>
        <end position="721"/>
    </location>
</feature>
<dbReference type="InterPro" id="IPR011009">
    <property type="entry name" value="Kinase-like_dom_sf"/>
</dbReference>
<dbReference type="InterPro" id="IPR000719">
    <property type="entry name" value="Prot_kinase_dom"/>
</dbReference>
<evidence type="ECO:0000313" key="8">
    <source>
        <dbReference type="Proteomes" id="UP001652624"/>
    </source>
</evidence>
<dbReference type="PROSITE" id="PS50088">
    <property type="entry name" value="ANK_REPEAT"/>
    <property type="match status" value="5"/>
</dbReference>
<gene>
    <name evidence="9" type="primary">RNASEL</name>
</gene>
<dbReference type="STRING" id="9365.ENSEEUP00000010466"/>
<dbReference type="InterPro" id="IPR010513">
    <property type="entry name" value="KEN_dom"/>
</dbReference>
<dbReference type="eggNOG" id="KOG1027">
    <property type="taxonomic scope" value="Eukaryota"/>
</dbReference>
<dbReference type="SUPFAM" id="SSF56112">
    <property type="entry name" value="Protein kinase-like (PK-like)"/>
    <property type="match status" value="1"/>
</dbReference>